<dbReference type="EC" id="2.5.1.17" evidence="1"/>
<dbReference type="InterPro" id="IPR027417">
    <property type="entry name" value="P-loop_NTPase"/>
</dbReference>
<organism evidence="1 2">
    <name type="scientific">candidate division KSB3 bacterium</name>
    <dbReference type="NCBI Taxonomy" id="2044937"/>
    <lineage>
        <taxon>Bacteria</taxon>
        <taxon>candidate division KSB3</taxon>
    </lineage>
</organism>
<name>A0A9D5JZ65_9BACT</name>
<comment type="caution">
    <text evidence="1">The sequence shown here is derived from an EMBL/GenBank/DDBJ whole genome shotgun (WGS) entry which is preliminary data.</text>
</comment>
<dbReference type="PIRSF" id="PIRSF015617">
    <property type="entry name" value="Adensltrnsf_CobA"/>
    <property type="match status" value="1"/>
</dbReference>
<accession>A0A9D5JZ65</accession>
<dbReference type="GO" id="GO:0009236">
    <property type="term" value="P:cobalamin biosynthetic process"/>
    <property type="evidence" value="ECO:0007669"/>
    <property type="project" value="InterPro"/>
</dbReference>
<dbReference type="NCBIfam" id="TIGR00708">
    <property type="entry name" value="cobA"/>
    <property type="match status" value="1"/>
</dbReference>
<dbReference type="InterPro" id="IPR003724">
    <property type="entry name" value="CblAdoTrfase_CobA"/>
</dbReference>
<evidence type="ECO:0000313" key="2">
    <source>
        <dbReference type="Proteomes" id="UP000649604"/>
    </source>
</evidence>
<dbReference type="EMBL" id="WJJP01000584">
    <property type="protein sequence ID" value="MBD3326456.1"/>
    <property type="molecule type" value="Genomic_DNA"/>
</dbReference>
<keyword evidence="1" id="KW-0808">Transferase</keyword>
<proteinExistence type="predicted"/>
<sequence>MQKGLLMVNTGNGKGKTTAALGLAMRAVGHHQKVCMIQFIKGTWKSGEHLAKECLSDNLDFHVLGNGFTWTSNDLDADTHKAHNAWSFAKEMLASDKYQLVILDELTYLINYGFVDRRDVFDCLANRREDLHVVVTGRDAPQALLDMADLVTEMIELKHPFKQGIKAQKGIEF</sequence>
<dbReference type="Pfam" id="PF02572">
    <property type="entry name" value="CobA_CobO_BtuR"/>
    <property type="match status" value="1"/>
</dbReference>
<dbReference type="PANTHER" id="PTHR46638">
    <property type="entry name" value="CORRINOID ADENOSYLTRANSFERASE"/>
    <property type="match status" value="1"/>
</dbReference>
<dbReference type="Gene3D" id="3.40.50.300">
    <property type="entry name" value="P-loop containing nucleotide triphosphate hydrolases"/>
    <property type="match status" value="1"/>
</dbReference>
<dbReference type="SUPFAM" id="SSF52540">
    <property type="entry name" value="P-loop containing nucleoside triphosphate hydrolases"/>
    <property type="match status" value="1"/>
</dbReference>
<dbReference type="PANTHER" id="PTHR46638:SF1">
    <property type="entry name" value="CORRINOID ADENOSYLTRANSFERASE"/>
    <property type="match status" value="1"/>
</dbReference>
<dbReference type="GO" id="GO:0008817">
    <property type="term" value="F:corrinoid adenosyltransferase activity"/>
    <property type="evidence" value="ECO:0007669"/>
    <property type="project" value="UniProtKB-EC"/>
</dbReference>
<dbReference type="Proteomes" id="UP000649604">
    <property type="component" value="Unassembled WGS sequence"/>
</dbReference>
<gene>
    <name evidence="1" type="primary">cobO</name>
    <name evidence="1" type="ORF">GF339_17870</name>
</gene>
<protein>
    <submittedName>
        <fullName evidence="1">Cob(I)yrinic acid a,c-diamide adenosyltransferase</fullName>
        <ecNumber evidence="1">2.5.1.17</ecNumber>
    </submittedName>
</protein>
<dbReference type="AlphaFoldDB" id="A0A9D5JZ65"/>
<evidence type="ECO:0000313" key="1">
    <source>
        <dbReference type="EMBL" id="MBD3326456.1"/>
    </source>
</evidence>
<dbReference type="NCBIfam" id="NF004637">
    <property type="entry name" value="PRK05986.1"/>
    <property type="match status" value="1"/>
</dbReference>
<dbReference type="GO" id="GO:0005524">
    <property type="term" value="F:ATP binding"/>
    <property type="evidence" value="ECO:0007669"/>
    <property type="project" value="InterPro"/>
</dbReference>
<dbReference type="CDD" id="cd00561">
    <property type="entry name" value="CobA_ACA"/>
    <property type="match status" value="1"/>
</dbReference>
<reference evidence="1" key="1">
    <citation type="submission" date="2019-11" db="EMBL/GenBank/DDBJ databases">
        <title>Microbial mats filling the niche in hypersaline microbial mats.</title>
        <authorList>
            <person name="Wong H.L."/>
            <person name="Macleod F.I."/>
            <person name="White R.A. III"/>
            <person name="Burns B.P."/>
        </authorList>
    </citation>
    <scope>NUCLEOTIDE SEQUENCE</scope>
    <source>
        <strain evidence="1">Rbin_158</strain>
    </source>
</reference>